<comment type="caution">
    <text evidence="2">The sequence shown here is derived from an EMBL/GenBank/DDBJ whole genome shotgun (WGS) entry which is preliminary data.</text>
</comment>
<accession>A0A9D0YZU7</accession>
<keyword evidence="1" id="KW-0812">Transmembrane</keyword>
<dbReference type="Proteomes" id="UP000886725">
    <property type="component" value="Unassembled WGS sequence"/>
</dbReference>
<keyword evidence="1" id="KW-0472">Membrane</keyword>
<protein>
    <submittedName>
        <fullName evidence="2">Uncharacterized protein</fullName>
    </submittedName>
</protein>
<organism evidence="2 3">
    <name type="scientific">Candidatus Faecenecus gallistercoris</name>
    <dbReference type="NCBI Taxonomy" id="2840793"/>
    <lineage>
        <taxon>Bacteria</taxon>
        <taxon>Bacillati</taxon>
        <taxon>Bacillota</taxon>
        <taxon>Bacillota incertae sedis</taxon>
        <taxon>Candidatus Faecenecus</taxon>
    </lineage>
</organism>
<evidence type="ECO:0000313" key="2">
    <source>
        <dbReference type="EMBL" id="HIQ65099.1"/>
    </source>
</evidence>
<feature type="non-terminal residue" evidence="2">
    <location>
        <position position="1"/>
    </location>
</feature>
<feature type="transmembrane region" description="Helical" evidence="1">
    <location>
        <begin position="854"/>
        <end position="875"/>
    </location>
</feature>
<reference evidence="2" key="2">
    <citation type="journal article" date="2021" name="PeerJ">
        <title>Extensive microbial diversity within the chicken gut microbiome revealed by metagenomics and culture.</title>
        <authorList>
            <person name="Gilroy R."/>
            <person name="Ravi A."/>
            <person name="Getino M."/>
            <person name="Pursley I."/>
            <person name="Horton D.L."/>
            <person name="Alikhan N.F."/>
            <person name="Baker D."/>
            <person name="Gharbi K."/>
            <person name="Hall N."/>
            <person name="Watson M."/>
            <person name="Adriaenssens E.M."/>
            <person name="Foster-Nyarko E."/>
            <person name="Jarju S."/>
            <person name="Secka A."/>
            <person name="Antonio M."/>
            <person name="Oren A."/>
            <person name="Chaudhuri R.R."/>
            <person name="La Ragione R."/>
            <person name="Hildebrand F."/>
            <person name="Pallen M.J."/>
        </authorList>
    </citation>
    <scope>NUCLEOTIDE SEQUENCE</scope>
    <source>
        <strain evidence="2">CHK165-10780</strain>
    </source>
</reference>
<reference evidence="2" key="1">
    <citation type="submission" date="2020-10" db="EMBL/GenBank/DDBJ databases">
        <authorList>
            <person name="Gilroy R."/>
        </authorList>
    </citation>
    <scope>NUCLEOTIDE SEQUENCE</scope>
    <source>
        <strain evidence="2">CHK165-10780</strain>
    </source>
</reference>
<proteinExistence type="predicted"/>
<keyword evidence="1" id="KW-1133">Transmembrane helix</keyword>
<evidence type="ECO:0000313" key="3">
    <source>
        <dbReference type="Proteomes" id="UP000886725"/>
    </source>
</evidence>
<dbReference type="EMBL" id="DVFU01000097">
    <property type="protein sequence ID" value="HIQ65099.1"/>
    <property type="molecule type" value="Genomic_DNA"/>
</dbReference>
<dbReference type="AlphaFoldDB" id="A0A9D0YZU7"/>
<sequence>VNYLKNIYTTLPDFIKKEDDSVGTKLRIASTALYYENWTLKNFKNYIPLTIGSLPDLIELEAGFFEEQEIPYQRYVFMNEKHPTRMHSFIAYQKDDKWYYFEYILKQFRGIHEFSSKEEMESVVLSKLMQLEVTDPTEEIVYLKQYTEEQDKILDLATDLKNRALYNFKVGIDYLKDEESKSIAMNLIRDGMKHWNQYLKLLDKLPNTYDFYHLKPISAPKEGINYYDYVDWVQYQNSISMKSLSWKKAIALLERQNQLYKLVIDDLLFPGTLEEKEDYCVFHPVSLPSNIKIMDTTMKRQEITKLLNKNVFNLAYGSYSVGRSVFTLTNDGKFMQYKGVDPMLIPTKLVCSRVTRYKNLIGDDNTPYALQLIEKDGNKYLRFRAACSLEELQHEKKLSRELQELGFYTPTIVQVGIMPHQATEEFLIPTLDEYLEDYLARVGHSEYINTKEAIEFSRANNKGFRIGQEKKLVDNIFRVTDFEYALKSKDEKRLKDLFEFSLSLDPEKYVNTQTYVIEFAKVLGRQLAILFNNGYYNFEGNRRQDITLNAEICDNKFVNYKQVSSRLQQSIDKLEGVLNRTPEKEAKKERLEAVLQKETLKYYFQFFTFATTIKVLIDSYASAYHRHISTPVIKVFVGSILSSLSDEKREELHAYYENIESFTELMEQVMSINKRYSDISGEEGHFFQAISREIYEAAKNPTQIIQDATKILDEQNFINQALNMSKEDRFVTYLKRMITEKSLLFDSPMFLNNAYDGNRMGLLIKKDLIYDSALKELVTLKIPTEQEFYKMASNLVQERYVKDPILLHKLKVEKQKYIEVEVLGDVITFDEKGDAINYVAPTPAPAVTGLSNPVFIFLLLGGSSCVLLGILLSVFSQG</sequence>
<evidence type="ECO:0000256" key="1">
    <source>
        <dbReference type="SAM" id="Phobius"/>
    </source>
</evidence>
<name>A0A9D0YZU7_9FIRM</name>
<gene>
    <name evidence="2" type="ORF">IAC85_05105</name>
</gene>